<feature type="compositionally biased region" description="Basic and acidic residues" evidence="2">
    <location>
        <begin position="44"/>
        <end position="58"/>
    </location>
</feature>
<evidence type="ECO:0000256" key="2">
    <source>
        <dbReference type="SAM" id="MobiDB-lite"/>
    </source>
</evidence>
<dbReference type="AlphaFoldDB" id="A0AAV5A2Z8"/>
<evidence type="ECO:0000313" key="3">
    <source>
        <dbReference type="EMBL" id="GJJ07003.1"/>
    </source>
</evidence>
<evidence type="ECO:0000313" key="4">
    <source>
        <dbReference type="Proteomes" id="UP001050691"/>
    </source>
</evidence>
<feature type="compositionally biased region" description="Low complexity" evidence="2">
    <location>
        <begin position="27"/>
        <end position="43"/>
    </location>
</feature>
<dbReference type="EMBL" id="BPWL01000002">
    <property type="protein sequence ID" value="GJJ07003.1"/>
    <property type="molecule type" value="Genomic_DNA"/>
</dbReference>
<evidence type="ECO:0000256" key="1">
    <source>
        <dbReference type="SAM" id="Coils"/>
    </source>
</evidence>
<reference evidence="3" key="1">
    <citation type="submission" date="2021-10" db="EMBL/GenBank/DDBJ databases">
        <title>De novo Genome Assembly of Clathrus columnatus (Basidiomycota, Fungi) Using Illumina and Nanopore Sequence Data.</title>
        <authorList>
            <person name="Ogiso-Tanaka E."/>
            <person name="Itagaki H."/>
            <person name="Hosoya T."/>
            <person name="Hosaka K."/>
        </authorList>
    </citation>
    <scope>NUCLEOTIDE SEQUENCE</scope>
    <source>
        <strain evidence="3">MO-923</strain>
    </source>
</reference>
<organism evidence="3 4">
    <name type="scientific">Clathrus columnatus</name>
    <dbReference type="NCBI Taxonomy" id="1419009"/>
    <lineage>
        <taxon>Eukaryota</taxon>
        <taxon>Fungi</taxon>
        <taxon>Dikarya</taxon>
        <taxon>Basidiomycota</taxon>
        <taxon>Agaricomycotina</taxon>
        <taxon>Agaricomycetes</taxon>
        <taxon>Phallomycetidae</taxon>
        <taxon>Phallales</taxon>
        <taxon>Clathraceae</taxon>
        <taxon>Clathrus</taxon>
    </lineage>
</organism>
<proteinExistence type="predicted"/>
<feature type="coiled-coil region" evidence="1">
    <location>
        <begin position="276"/>
        <end position="303"/>
    </location>
</feature>
<dbReference type="Proteomes" id="UP001050691">
    <property type="component" value="Unassembled WGS sequence"/>
</dbReference>
<accession>A0AAV5A2Z8</accession>
<keyword evidence="4" id="KW-1185">Reference proteome</keyword>
<gene>
    <name evidence="3" type="ORF">Clacol_001201</name>
</gene>
<name>A0AAV5A2Z8_9AGAM</name>
<feature type="region of interest" description="Disordered" evidence="2">
    <location>
        <begin position="12"/>
        <end position="67"/>
    </location>
</feature>
<comment type="caution">
    <text evidence="3">The sequence shown here is derived from an EMBL/GenBank/DDBJ whole genome shotgun (WGS) entry which is preliminary data.</text>
</comment>
<sequence>MSKLLKRFNEKIFTKHVGSDSEDQTESSHLAADADSSSVSQPESSKEALKDATEHEESSNNYNSDPLLSETWSVLKNAPSAQGEPRPSRLQKVEETFQQKGDEYKPVVTALQRTVTIQSLEEGIDRYLDGSSALMKALDEVGKIHPIASGDMDKYVSAVWSLEMTRRDNDKRVVAVFVEMRDMMQALLQLRDIKDVDVVAPDGTIMAARLQKLIETTASDIKNCAMLCDTYSKKGPVVKVLEGTAWNSRLLGYVNLFNQRRNEFQLALTIHIACGIDEANQKIDALQAANAEINQKLDMLLILFERFVTPEERKIVEFVNRRGGPEVCQHDLKTLQELAELESKSASAGSAQSGSTIVYSNTISKNDMNNLPEDFRE</sequence>
<protein>
    <submittedName>
        <fullName evidence="3">Uncharacterized protein</fullName>
    </submittedName>
</protein>
<keyword evidence="1" id="KW-0175">Coiled coil</keyword>